<organism evidence="1 2">
    <name type="scientific">Trametes sanguinea</name>
    <dbReference type="NCBI Taxonomy" id="158606"/>
    <lineage>
        <taxon>Eukaryota</taxon>
        <taxon>Fungi</taxon>
        <taxon>Dikarya</taxon>
        <taxon>Basidiomycota</taxon>
        <taxon>Agaricomycotina</taxon>
        <taxon>Agaricomycetes</taxon>
        <taxon>Polyporales</taxon>
        <taxon>Polyporaceae</taxon>
        <taxon>Trametes</taxon>
    </lineage>
</organism>
<evidence type="ECO:0000313" key="2">
    <source>
        <dbReference type="Proteomes" id="UP001144978"/>
    </source>
</evidence>
<sequence>MVVHTFAPDHQPCFLSERGEAMGHALAYGARRLLNRAIPWPPLLSDLEQARFLCKQHRQHVQVLDMYLQVTVDVPNQLLENIYFDLPNYYATAARRKLARERTFSSDDLTCELQELFGDEDDGPATLGVLNLDTAIAADGELRAGQDATESKVNT</sequence>
<keyword evidence="2" id="KW-1185">Reference proteome</keyword>
<accession>A0ACC1PBM5</accession>
<comment type="caution">
    <text evidence="1">The sequence shown here is derived from an EMBL/GenBank/DDBJ whole genome shotgun (WGS) entry which is preliminary data.</text>
</comment>
<dbReference type="Proteomes" id="UP001144978">
    <property type="component" value="Unassembled WGS sequence"/>
</dbReference>
<dbReference type="EMBL" id="JANSHE010002908">
    <property type="protein sequence ID" value="KAJ2988782.1"/>
    <property type="molecule type" value="Genomic_DNA"/>
</dbReference>
<evidence type="ECO:0000313" key="1">
    <source>
        <dbReference type="EMBL" id="KAJ2988782.1"/>
    </source>
</evidence>
<protein>
    <submittedName>
        <fullName evidence="1">Uncharacterized protein</fullName>
    </submittedName>
</protein>
<gene>
    <name evidence="1" type="ORF">NUW54_g9003</name>
</gene>
<name>A0ACC1PBM5_9APHY</name>
<proteinExistence type="predicted"/>
<reference evidence="1" key="1">
    <citation type="submission" date="2022-08" db="EMBL/GenBank/DDBJ databases">
        <title>Genome Sequence of Pycnoporus sanguineus.</title>
        <authorList>
            <person name="Buettner E."/>
        </authorList>
    </citation>
    <scope>NUCLEOTIDE SEQUENCE</scope>
    <source>
        <strain evidence="1">CG-C14</strain>
    </source>
</reference>